<gene>
    <name evidence="1" type="ORF">BO222_07560</name>
</gene>
<evidence type="ECO:0000313" key="2">
    <source>
        <dbReference type="Proteomes" id="UP000186341"/>
    </source>
</evidence>
<protein>
    <submittedName>
        <fullName evidence="1">Uncharacterized protein</fullName>
    </submittedName>
</protein>
<dbReference type="Proteomes" id="UP000186341">
    <property type="component" value="Unassembled WGS sequence"/>
</dbReference>
<reference evidence="1 2" key="1">
    <citation type="submission" date="2016-11" db="EMBL/GenBank/DDBJ databases">
        <title>Description of two novel members of the family Erysipelotrichaceae: Ileibacterium lipovorans gen. nov., sp. nov. and Dubosiella newyorkensis, gen. nov., sp. nov.</title>
        <authorList>
            <person name="Cox L.M."/>
            <person name="Sohn J."/>
            <person name="Tyrrell K.L."/>
            <person name="Citron D.M."/>
            <person name="Lawson P.A."/>
            <person name="Patel N.B."/>
            <person name="Iizumi T."/>
            <person name="Perez-Perez G.I."/>
            <person name="Goldstein E.J."/>
            <person name="Blaser M.J."/>
        </authorList>
    </citation>
    <scope>NUCLEOTIDE SEQUENCE [LARGE SCALE GENOMIC DNA]</scope>
    <source>
        <strain evidence="1 2">NYU-BL-A3</strain>
    </source>
</reference>
<evidence type="ECO:0000313" key="1">
    <source>
        <dbReference type="EMBL" id="OLU38926.1"/>
    </source>
</evidence>
<keyword evidence="2" id="KW-1185">Reference proteome</keyword>
<accession>A0A1U7NFI1</accession>
<proteinExistence type="predicted"/>
<comment type="caution">
    <text evidence="1">The sequence shown here is derived from an EMBL/GenBank/DDBJ whole genome shotgun (WGS) entry which is preliminary data.</text>
</comment>
<organism evidence="1 2">
    <name type="scientific">Ileibacterium valens</name>
    <dbReference type="NCBI Taxonomy" id="1862668"/>
    <lineage>
        <taxon>Bacteria</taxon>
        <taxon>Bacillati</taxon>
        <taxon>Bacillota</taxon>
        <taxon>Erysipelotrichia</taxon>
        <taxon>Erysipelotrichales</taxon>
        <taxon>Erysipelotrichaceae</taxon>
        <taxon>Ileibacterium</taxon>
    </lineage>
</organism>
<name>A0A1U7NFI1_9FIRM</name>
<dbReference type="AlphaFoldDB" id="A0A1U7NFI1"/>
<sequence length="124" mass="13210">MGIAILLLIALVILDRAAAGLAVSDNRVSLMDQMLVLVPPVFPTLLTAEDLSFRSILGKKGSAVFASFPLLGFLSGKTGLSAHVLDSRLCQTQLSGDEVVTFVCFAHFDGNLLKFARAFIPGYP</sequence>
<dbReference type="RefSeq" id="WP_075819849.1">
    <property type="nucleotide sequence ID" value="NZ_CAJUTZ010000084.1"/>
</dbReference>
<dbReference type="EMBL" id="MPJW01000145">
    <property type="protein sequence ID" value="OLU38926.1"/>
    <property type="molecule type" value="Genomic_DNA"/>
</dbReference>